<keyword evidence="4" id="KW-0732">Signal</keyword>
<dbReference type="Pfam" id="PF04674">
    <property type="entry name" value="Phi_1"/>
    <property type="match status" value="1"/>
</dbReference>
<feature type="compositionally biased region" description="Polar residues" evidence="6">
    <location>
        <begin position="304"/>
        <end position="321"/>
    </location>
</feature>
<evidence type="ECO:0000256" key="2">
    <source>
        <dbReference type="ARBA" id="ARBA00022523"/>
    </source>
</evidence>
<keyword evidence="3" id="KW-0964">Secreted</keyword>
<evidence type="ECO:0000256" key="5">
    <source>
        <dbReference type="ARBA" id="ARBA00023591"/>
    </source>
</evidence>
<feature type="compositionally biased region" description="Gly residues" evidence="6">
    <location>
        <begin position="198"/>
        <end position="208"/>
    </location>
</feature>
<dbReference type="GO" id="GO:0048046">
    <property type="term" value="C:apoplast"/>
    <property type="evidence" value="ECO:0007669"/>
    <property type="project" value="UniProtKB-SubCell"/>
</dbReference>
<comment type="caution">
    <text evidence="7">The sequence shown here is derived from an EMBL/GenBank/DDBJ whole genome shotgun (WGS) entry which is preliminary data.</text>
</comment>
<name>A0A426YI37_ENSVE</name>
<proteinExistence type="inferred from homology"/>
<dbReference type="PANTHER" id="PTHR31279">
    <property type="entry name" value="PROTEIN EXORDIUM-LIKE 5"/>
    <property type="match status" value="1"/>
</dbReference>
<keyword evidence="2" id="KW-0052">Apoplast</keyword>
<evidence type="ECO:0000313" key="7">
    <source>
        <dbReference type="EMBL" id="RRT51429.1"/>
    </source>
</evidence>
<comment type="similarity">
    <text evidence="5">Belongs to the EXORDIUM family.</text>
</comment>
<comment type="subcellular location">
    <subcellularLocation>
        <location evidence="1">Secreted</location>
        <location evidence="1">Extracellular space</location>
        <location evidence="1">Apoplast</location>
    </subcellularLocation>
</comment>
<dbReference type="Proteomes" id="UP000287651">
    <property type="component" value="Unassembled WGS sequence"/>
</dbReference>
<evidence type="ECO:0000313" key="8">
    <source>
        <dbReference type="Proteomes" id="UP000287651"/>
    </source>
</evidence>
<dbReference type="AlphaFoldDB" id="A0A426YI37"/>
<reference evidence="7 8" key="1">
    <citation type="journal article" date="2014" name="Agronomy (Basel)">
        <title>A Draft Genome Sequence for Ensete ventricosum, the Drought-Tolerant Tree Against Hunger.</title>
        <authorList>
            <person name="Harrison J."/>
            <person name="Moore K.A."/>
            <person name="Paszkiewicz K."/>
            <person name="Jones T."/>
            <person name="Grant M."/>
            <person name="Ambacheew D."/>
            <person name="Muzemil S."/>
            <person name="Studholme D.J."/>
        </authorList>
    </citation>
    <scope>NUCLEOTIDE SEQUENCE [LARGE SCALE GENOMIC DNA]</scope>
</reference>
<feature type="region of interest" description="Disordered" evidence="6">
    <location>
        <begin position="174"/>
        <end position="230"/>
    </location>
</feature>
<feature type="compositionally biased region" description="Pro residues" evidence="6">
    <location>
        <begin position="335"/>
        <end position="345"/>
    </location>
</feature>
<dbReference type="PANTHER" id="PTHR31279:SF3">
    <property type="entry name" value="PROTEIN EXORDIUM-LIKE 2"/>
    <property type="match status" value="1"/>
</dbReference>
<accession>A0A426YI37</accession>
<evidence type="ECO:0000256" key="4">
    <source>
        <dbReference type="ARBA" id="ARBA00022729"/>
    </source>
</evidence>
<feature type="region of interest" description="Disordered" evidence="6">
    <location>
        <begin position="292"/>
        <end position="345"/>
    </location>
</feature>
<feature type="compositionally biased region" description="Low complexity" evidence="6">
    <location>
        <begin position="174"/>
        <end position="186"/>
    </location>
</feature>
<dbReference type="InterPro" id="IPR006766">
    <property type="entry name" value="EXORDIUM-like"/>
</dbReference>
<evidence type="ECO:0000256" key="6">
    <source>
        <dbReference type="SAM" id="MobiDB-lite"/>
    </source>
</evidence>
<organism evidence="7 8">
    <name type="scientific">Ensete ventricosum</name>
    <name type="common">Abyssinian banana</name>
    <name type="synonym">Musa ensete</name>
    <dbReference type="NCBI Taxonomy" id="4639"/>
    <lineage>
        <taxon>Eukaryota</taxon>
        <taxon>Viridiplantae</taxon>
        <taxon>Streptophyta</taxon>
        <taxon>Embryophyta</taxon>
        <taxon>Tracheophyta</taxon>
        <taxon>Spermatophyta</taxon>
        <taxon>Magnoliopsida</taxon>
        <taxon>Liliopsida</taxon>
        <taxon>Zingiberales</taxon>
        <taxon>Musaceae</taxon>
        <taxon>Ensete</taxon>
    </lineage>
</organism>
<evidence type="ECO:0000256" key="3">
    <source>
        <dbReference type="ARBA" id="ARBA00022525"/>
    </source>
</evidence>
<dbReference type="EMBL" id="AMZH03012226">
    <property type="protein sequence ID" value="RRT51429.1"/>
    <property type="molecule type" value="Genomic_DNA"/>
</dbReference>
<protein>
    <submittedName>
        <fullName evidence="7">Uncharacterized protein</fullName>
    </submittedName>
</protein>
<feature type="region of interest" description="Disordered" evidence="6">
    <location>
        <begin position="245"/>
        <end position="274"/>
    </location>
</feature>
<sequence length="345" mass="36871">MRSGCPNSLAGGNTWHVGCPQDPVCTRARLLVAESSNNGLSAAVLLRQQPLVLEYHRGRLLEGNYTVNLLFYGRFSPSQRSIVADFFRSLSPVYPSLPPPSAASWWHTTSLYGGGGPVRLYLGPQILDEGYSRGKRLVRSREWRGAAPGSGGVRLGRRLLDPVPGPVRVAVPPAALRTADAATGAAQRRHGDGRRGDQPGGAAGGGRDQPGWPGVLPGSGERAVRSGDGVLGGVRQWGVPWLPRRSWWTPTLGPATTRGDWSRGSVPPTQHESSLNVIGSYPYALSIRNGRAGSLPDRPVAKANSRNSQPVRESADRSTLVSPAPVRPDPLQDDPSPPPDNKVQR</sequence>
<gene>
    <name evidence="7" type="ORF">B296_00040246</name>
</gene>
<evidence type="ECO:0000256" key="1">
    <source>
        <dbReference type="ARBA" id="ARBA00004271"/>
    </source>
</evidence>